<dbReference type="PANTHER" id="PTHR46206">
    <property type="entry name" value="CYTOCHROME P450"/>
    <property type="match status" value="1"/>
</dbReference>
<dbReference type="Pfam" id="PF00067">
    <property type="entry name" value="p450"/>
    <property type="match status" value="1"/>
</dbReference>
<sequence>MVSSFSSKRLGDTMDNLALGSNWAGGVAIVLFLAPLALHLVSSYLFPSTSTVINSGRAWDIFRTTAKKRFRSDAARLLQNGFEKSPDAFRILTDNGPLLVLSPRYAREVRSDDRLSLDHFIASEFHPDIPGFEPFKLILDPRNPLNTILKTSLTQALEDLSVEVADALSTALTDDSEWHEISPCQTALKLVAQMASKAFIGPEKCRDPKWHNVIITYTHNVYRAAQALHFWPKFLRPIVARFLPACQTLQAQIAEAREILEPLVAQRRADRACRAAQGKPVPSRADVIDWLEDSHGDQPYDPVAAQLLLSFAAIHGTSNLLAQALMDLCTAPDLIRDIRAEITSVLGDAGLTRAALYRLKLMDSALKESQRLAPNRLLSMGRIAQSDMHLSDGLRIPRGTTLMVSAHAMWEPEIYPDPRRYDGYRFYKLRQVPGQEGQHQLVSATEKHMGFGYGKHACPGRFFAAAEIKVALCHILLKYDLEHRGGGPPPRVWSQGIHLFPDPTARIRVRRRKEEISL</sequence>
<keyword evidence="9" id="KW-1133">Transmembrane helix</keyword>
<keyword evidence="6 8" id="KW-0503">Monooxygenase</keyword>
<evidence type="ECO:0000256" key="3">
    <source>
        <dbReference type="ARBA" id="ARBA00022723"/>
    </source>
</evidence>
<evidence type="ECO:0000313" key="11">
    <source>
        <dbReference type="Proteomes" id="UP000001699"/>
    </source>
</evidence>
<evidence type="ECO:0000313" key="10">
    <source>
        <dbReference type="EMBL" id="EDP55390.1"/>
    </source>
</evidence>
<dbReference type="GO" id="GO:0020037">
    <property type="term" value="F:heme binding"/>
    <property type="evidence" value="ECO:0007669"/>
    <property type="project" value="InterPro"/>
</dbReference>
<dbReference type="EMBL" id="DS499594">
    <property type="protein sequence ID" value="EDP55390.1"/>
    <property type="molecule type" value="Genomic_DNA"/>
</dbReference>
<comment type="similarity">
    <text evidence="2 8">Belongs to the cytochrome P450 family.</text>
</comment>
<dbReference type="SUPFAM" id="SSF48264">
    <property type="entry name" value="Cytochrome P450"/>
    <property type="match status" value="1"/>
</dbReference>
<dbReference type="GO" id="GO:0004497">
    <property type="term" value="F:monooxygenase activity"/>
    <property type="evidence" value="ECO:0007669"/>
    <property type="project" value="UniProtKB-KW"/>
</dbReference>
<organism evidence="10 11">
    <name type="scientific">Aspergillus fumigatus (strain CBS 144.89 / FGSC A1163 / CEA10)</name>
    <name type="common">Neosartorya fumigata</name>
    <dbReference type="NCBI Taxonomy" id="451804"/>
    <lineage>
        <taxon>Eukaryota</taxon>
        <taxon>Fungi</taxon>
        <taxon>Dikarya</taxon>
        <taxon>Ascomycota</taxon>
        <taxon>Pezizomycotina</taxon>
        <taxon>Eurotiomycetes</taxon>
        <taxon>Eurotiomycetidae</taxon>
        <taxon>Eurotiales</taxon>
        <taxon>Aspergillaceae</taxon>
        <taxon>Aspergillus</taxon>
        <taxon>Aspergillus subgen. Fumigati</taxon>
    </lineage>
</organism>
<name>B0XM33_ASPFC</name>
<proteinExistence type="inferred from homology"/>
<dbReference type="CDD" id="cd11041">
    <property type="entry name" value="CYP503A1-like"/>
    <property type="match status" value="1"/>
</dbReference>
<dbReference type="Gene3D" id="1.10.630.10">
    <property type="entry name" value="Cytochrome P450"/>
    <property type="match status" value="1"/>
</dbReference>
<keyword evidence="3 7" id="KW-0479">Metal-binding</keyword>
<dbReference type="AlphaFoldDB" id="B0XM33"/>
<dbReference type="HOGENOM" id="CLU_022195_0_3_1"/>
<evidence type="ECO:0000256" key="7">
    <source>
        <dbReference type="PIRSR" id="PIRSR602403-1"/>
    </source>
</evidence>
<evidence type="ECO:0000256" key="1">
    <source>
        <dbReference type="ARBA" id="ARBA00001971"/>
    </source>
</evidence>
<reference evidence="10 11" key="1">
    <citation type="journal article" date="2008" name="PLoS Genet.">
        <title>Genomic islands in the pathogenic filamentous fungus Aspergillus fumigatus.</title>
        <authorList>
            <person name="Fedorova N.D."/>
            <person name="Khaldi N."/>
            <person name="Joardar V.S."/>
            <person name="Maiti R."/>
            <person name="Amedeo P."/>
            <person name="Anderson M.J."/>
            <person name="Crabtree J."/>
            <person name="Silva J.C."/>
            <person name="Badger J.H."/>
            <person name="Albarraq A."/>
            <person name="Angiuoli S."/>
            <person name="Bussey H."/>
            <person name="Bowyer P."/>
            <person name="Cotty P.J."/>
            <person name="Dyer P.S."/>
            <person name="Egan A."/>
            <person name="Galens K."/>
            <person name="Fraser-Liggett C.M."/>
            <person name="Haas B.J."/>
            <person name="Inman J.M."/>
            <person name="Kent R."/>
            <person name="Lemieux S."/>
            <person name="Malavazi I."/>
            <person name="Orvis J."/>
            <person name="Roemer T."/>
            <person name="Ronning C.M."/>
            <person name="Sundaram J.P."/>
            <person name="Sutton G."/>
            <person name="Turner G."/>
            <person name="Venter J.C."/>
            <person name="White O.R."/>
            <person name="Whitty B.R."/>
            <person name="Youngman P."/>
            <person name="Wolfe K.H."/>
            <person name="Goldman G.H."/>
            <person name="Wortman J.R."/>
            <person name="Jiang B."/>
            <person name="Denning D.W."/>
            <person name="Nierman W.C."/>
        </authorList>
    </citation>
    <scope>NUCLEOTIDE SEQUENCE [LARGE SCALE GENOMIC DNA]</scope>
    <source>
        <strain evidence="11">CBS 144.89 / FGSC A1163 / CEA10</strain>
    </source>
</reference>
<protein>
    <submittedName>
        <fullName evidence="10">Cytochrome P450</fullName>
    </submittedName>
</protein>
<dbReference type="InterPro" id="IPR002403">
    <property type="entry name" value="Cyt_P450_E_grp-IV"/>
</dbReference>
<keyword evidence="4 8" id="KW-0560">Oxidoreductase</keyword>
<keyword evidence="9" id="KW-0472">Membrane</keyword>
<keyword evidence="9" id="KW-0812">Transmembrane</keyword>
<dbReference type="InterPro" id="IPR017972">
    <property type="entry name" value="Cyt_P450_CS"/>
</dbReference>
<evidence type="ECO:0000256" key="5">
    <source>
        <dbReference type="ARBA" id="ARBA00023004"/>
    </source>
</evidence>
<comment type="cofactor">
    <cofactor evidence="1 7">
        <name>heme</name>
        <dbReference type="ChEBI" id="CHEBI:30413"/>
    </cofactor>
</comment>
<evidence type="ECO:0000256" key="4">
    <source>
        <dbReference type="ARBA" id="ARBA00023002"/>
    </source>
</evidence>
<dbReference type="InterPro" id="IPR036396">
    <property type="entry name" value="Cyt_P450_sf"/>
</dbReference>
<feature type="binding site" description="axial binding residue" evidence="7">
    <location>
        <position position="458"/>
    </location>
    <ligand>
        <name>heme</name>
        <dbReference type="ChEBI" id="CHEBI:30413"/>
    </ligand>
    <ligandPart>
        <name>Fe</name>
        <dbReference type="ChEBI" id="CHEBI:18248"/>
    </ligandPart>
</feature>
<dbReference type="GO" id="GO:0005506">
    <property type="term" value="F:iron ion binding"/>
    <property type="evidence" value="ECO:0007669"/>
    <property type="project" value="InterPro"/>
</dbReference>
<gene>
    <name evidence="10" type="ORF">AFUB_000810</name>
</gene>
<dbReference type="InterPro" id="IPR001128">
    <property type="entry name" value="Cyt_P450"/>
</dbReference>
<keyword evidence="5 7" id="KW-0408">Iron</keyword>
<dbReference type="PANTHER" id="PTHR46206:SF10">
    <property type="entry name" value="CYTOCHROME P450 MONOOXYGENASE AUSI"/>
    <property type="match status" value="1"/>
</dbReference>
<dbReference type="GO" id="GO:0016705">
    <property type="term" value="F:oxidoreductase activity, acting on paired donors, with incorporation or reduction of molecular oxygen"/>
    <property type="evidence" value="ECO:0007669"/>
    <property type="project" value="InterPro"/>
</dbReference>
<keyword evidence="11" id="KW-1185">Reference proteome</keyword>
<evidence type="ECO:0000256" key="8">
    <source>
        <dbReference type="RuleBase" id="RU000461"/>
    </source>
</evidence>
<keyword evidence="7 8" id="KW-0349">Heme</keyword>
<dbReference type="PRINTS" id="PR00465">
    <property type="entry name" value="EP450IV"/>
</dbReference>
<dbReference type="PROSITE" id="PS00086">
    <property type="entry name" value="CYTOCHROME_P450"/>
    <property type="match status" value="1"/>
</dbReference>
<dbReference type="OrthoDB" id="1844152at2759"/>
<feature type="transmembrane region" description="Helical" evidence="9">
    <location>
        <begin position="21"/>
        <end position="46"/>
    </location>
</feature>
<evidence type="ECO:0000256" key="9">
    <source>
        <dbReference type="SAM" id="Phobius"/>
    </source>
</evidence>
<dbReference type="GO" id="GO:0019748">
    <property type="term" value="P:secondary metabolic process"/>
    <property type="evidence" value="ECO:0007669"/>
    <property type="project" value="UniProtKB-ARBA"/>
</dbReference>
<accession>B0XM33</accession>
<evidence type="ECO:0000256" key="6">
    <source>
        <dbReference type="ARBA" id="ARBA00023033"/>
    </source>
</evidence>
<evidence type="ECO:0000256" key="2">
    <source>
        <dbReference type="ARBA" id="ARBA00010617"/>
    </source>
</evidence>
<dbReference type="Proteomes" id="UP000001699">
    <property type="component" value="Unassembled WGS sequence"/>
</dbReference>
<dbReference type="PhylomeDB" id="B0XM33"/>